<accession>A0A0E9SIJ4</accession>
<protein>
    <submittedName>
        <fullName evidence="1">Uncharacterized protein</fullName>
    </submittedName>
</protein>
<sequence length="48" mass="5720">MFFQQVKRLFHHLKIIRSTHAKVQKATAYTIIYEFQKSSRAVLTIRAI</sequence>
<proteinExistence type="predicted"/>
<dbReference type="AlphaFoldDB" id="A0A0E9SIJ4"/>
<evidence type="ECO:0000313" key="1">
    <source>
        <dbReference type="EMBL" id="JAH41062.1"/>
    </source>
</evidence>
<dbReference type="EMBL" id="GBXM01076323">
    <property type="protein sequence ID" value="JAH32254.1"/>
    <property type="molecule type" value="Transcribed_RNA"/>
</dbReference>
<organism evidence="1">
    <name type="scientific">Anguilla anguilla</name>
    <name type="common">European freshwater eel</name>
    <name type="synonym">Muraena anguilla</name>
    <dbReference type="NCBI Taxonomy" id="7936"/>
    <lineage>
        <taxon>Eukaryota</taxon>
        <taxon>Metazoa</taxon>
        <taxon>Chordata</taxon>
        <taxon>Craniata</taxon>
        <taxon>Vertebrata</taxon>
        <taxon>Euteleostomi</taxon>
        <taxon>Actinopterygii</taxon>
        <taxon>Neopterygii</taxon>
        <taxon>Teleostei</taxon>
        <taxon>Anguilliformes</taxon>
        <taxon>Anguillidae</taxon>
        <taxon>Anguilla</taxon>
    </lineage>
</organism>
<reference evidence="1" key="1">
    <citation type="submission" date="2014-11" db="EMBL/GenBank/DDBJ databases">
        <authorList>
            <person name="Amaro Gonzalez C."/>
        </authorList>
    </citation>
    <scope>NUCLEOTIDE SEQUENCE</scope>
</reference>
<name>A0A0E9SIJ4_ANGAN</name>
<reference evidence="1" key="2">
    <citation type="journal article" date="2015" name="Fish Shellfish Immunol.">
        <title>Early steps in the European eel (Anguilla anguilla)-Vibrio vulnificus interaction in the gills: Role of the RtxA13 toxin.</title>
        <authorList>
            <person name="Callol A."/>
            <person name="Pajuelo D."/>
            <person name="Ebbesson L."/>
            <person name="Teles M."/>
            <person name="MacKenzie S."/>
            <person name="Amaro C."/>
        </authorList>
    </citation>
    <scope>NUCLEOTIDE SEQUENCE</scope>
</reference>
<dbReference type="EMBL" id="GBXM01067515">
    <property type="protein sequence ID" value="JAH41062.1"/>
    <property type="molecule type" value="Transcribed_RNA"/>
</dbReference>